<dbReference type="Gene3D" id="2.150.10.10">
    <property type="entry name" value="Serralysin-like metalloprotease, C-terminal"/>
    <property type="match status" value="2"/>
</dbReference>
<feature type="domain" description="Trimeric autotransporter adhesin YadA-like stalk" evidence="12">
    <location>
        <begin position="454"/>
        <end position="481"/>
    </location>
</feature>
<dbReference type="SUPFAM" id="SSF101967">
    <property type="entry name" value="Adhesin YadA, collagen-binding domain"/>
    <property type="match status" value="1"/>
</dbReference>
<feature type="coiled-coil region" evidence="10">
    <location>
        <begin position="578"/>
        <end position="608"/>
    </location>
</feature>
<dbReference type="InterPro" id="IPR011049">
    <property type="entry name" value="Serralysin-like_metalloprot_C"/>
</dbReference>
<evidence type="ECO:0000256" key="10">
    <source>
        <dbReference type="SAM" id="Coils"/>
    </source>
</evidence>
<evidence type="ECO:0000256" key="8">
    <source>
        <dbReference type="ARBA" id="ARBA00023136"/>
    </source>
</evidence>
<dbReference type="Pfam" id="PF03895">
    <property type="entry name" value="YadA_anchor"/>
    <property type="match status" value="1"/>
</dbReference>
<evidence type="ECO:0000313" key="13">
    <source>
        <dbReference type="EMBL" id="DAE18156.1"/>
    </source>
</evidence>
<evidence type="ECO:0000256" key="4">
    <source>
        <dbReference type="ARBA" id="ARBA00022452"/>
    </source>
</evidence>
<evidence type="ECO:0000256" key="7">
    <source>
        <dbReference type="ARBA" id="ARBA00022927"/>
    </source>
</evidence>
<comment type="similarity">
    <text evidence="2">Belongs to the autotransporter-2 (AT-2) (TC 1.B.40) family.</text>
</comment>
<keyword evidence="4" id="KW-1134">Transmembrane beta strand</keyword>
<name>A0A8S5QHZ2_9CAUD</name>
<organism evidence="13">
    <name type="scientific">Myoviridae sp. ctdNl2</name>
    <dbReference type="NCBI Taxonomy" id="2825140"/>
    <lineage>
        <taxon>Viruses</taxon>
        <taxon>Duplodnaviria</taxon>
        <taxon>Heunggongvirae</taxon>
        <taxon>Uroviricota</taxon>
        <taxon>Caudoviricetes</taxon>
    </lineage>
</organism>
<evidence type="ECO:0000256" key="6">
    <source>
        <dbReference type="ARBA" id="ARBA00022729"/>
    </source>
</evidence>
<keyword evidence="6" id="KW-0732">Signal</keyword>
<keyword evidence="3" id="KW-0813">Transport</keyword>
<keyword evidence="5" id="KW-0812">Transmembrane</keyword>
<accession>A0A8S5QHZ2</accession>
<dbReference type="Gene3D" id="3.30.1300.30">
    <property type="entry name" value="GSPII I/J protein-like"/>
    <property type="match status" value="1"/>
</dbReference>
<keyword evidence="7" id="KW-0653">Protein transport</keyword>
<comment type="subcellular location">
    <subcellularLocation>
        <location evidence="1">Cell outer membrane</location>
    </subcellularLocation>
</comment>
<dbReference type="InterPro" id="IPR008635">
    <property type="entry name" value="Coiled_stalk_dom"/>
</dbReference>
<keyword evidence="9" id="KW-0998">Cell outer membrane</keyword>
<evidence type="ECO:0000256" key="9">
    <source>
        <dbReference type="ARBA" id="ARBA00023237"/>
    </source>
</evidence>
<dbReference type="GO" id="GO:0015031">
    <property type="term" value="P:protein transport"/>
    <property type="evidence" value="ECO:0007669"/>
    <property type="project" value="UniProtKB-KW"/>
</dbReference>
<dbReference type="EMBL" id="BK015652">
    <property type="protein sequence ID" value="DAE18156.1"/>
    <property type="molecule type" value="Genomic_DNA"/>
</dbReference>
<evidence type="ECO:0000259" key="12">
    <source>
        <dbReference type="Pfam" id="PF05662"/>
    </source>
</evidence>
<dbReference type="InterPro" id="IPR045584">
    <property type="entry name" value="Pilin-like"/>
</dbReference>
<dbReference type="GO" id="GO:0019867">
    <property type="term" value="C:outer membrane"/>
    <property type="evidence" value="ECO:0007669"/>
    <property type="project" value="InterPro"/>
</dbReference>
<evidence type="ECO:0000256" key="2">
    <source>
        <dbReference type="ARBA" id="ARBA00005848"/>
    </source>
</evidence>
<reference evidence="13" key="1">
    <citation type="journal article" date="2021" name="Proc. Natl. Acad. Sci. U.S.A.">
        <title>A Catalog of Tens of Thousands of Viruses from Human Metagenomes Reveals Hidden Associations with Chronic Diseases.</title>
        <authorList>
            <person name="Tisza M.J."/>
            <person name="Buck C.B."/>
        </authorList>
    </citation>
    <scope>NUCLEOTIDE SEQUENCE</scope>
    <source>
        <strain evidence="13">CtdNl2</strain>
    </source>
</reference>
<evidence type="ECO:0000259" key="11">
    <source>
        <dbReference type="Pfam" id="PF03895"/>
    </source>
</evidence>
<protein>
    <submittedName>
        <fullName evidence="13">Uncharacterized protein</fullName>
    </submittedName>
</protein>
<evidence type="ECO:0000256" key="1">
    <source>
        <dbReference type="ARBA" id="ARBA00004442"/>
    </source>
</evidence>
<feature type="domain" description="Trimeric autotransporter adhesin YadA-like C-terminal membrane anchor" evidence="11">
    <location>
        <begin position="513"/>
        <end position="567"/>
    </location>
</feature>
<evidence type="ECO:0000256" key="3">
    <source>
        <dbReference type="ARBA" id="ARBA00022448"/>
    </source>
</evidence>
<keyword evidence="8" id="KW-0472">Membrane</keyword>
<proteinExistence type="inferred from homology"/>
<dbReference type="Pfam" id="PF05662">
    <property type="entry name" value="YadA_stalk"/>
    <property type="match status" value="1"/>
</dbReference>
<keyword evidence="10" id="KW-0175">Coiled coil</keyword>
<sequence>MNKKTMLTALIISSMAMSVGAVDNVAGTGSGIAYGAGSHAPKVENIAIGNGAKVEYSNGNSLATGDIVVGKDANINNYASQGGSVAIGKNAKVENMAGGQEASFAFGQTSYSGGMFSSSHIPSDPTKVVGSVVVGDNTFARTGSTMVGSHNYKGELGDTTVDTATTRKDNLGVYATTVGANSFSNGAFITNTGTYNIVSSDYKGGRSDDMFGISIKNMGATVNGSFNSIESKTADGYGAGIANTVTGVANRTFNTNGTLVYGAGNVVTNSIGSLSGFPTSGGNSAKDFSNRLRDGVRSSHGAGATMVFGGGNVADYTKRTSIIGVNNVVAGDSTHSSEDNFVVGYQNTGVNLNGTTVIGSNRSVANTNNTVIIGNVVDSTGSITASNAVAIGTDTNVLFDGGVALGSKSYSNRSANENGGYDVVTKMSSSDTSSVWKPTDSAVSVGNGSDVTRRITSVAAGLEDTDAVNVAQLKRVVDIVGDNSLQESKSYTDKEVGKVGASSNALAGLKFLDYNPNDKWSFATSLGHYQGSSAVALGVAYQPNANVMLHGGVVLDGKSSYNIGASFKVGKGGTKVVDTNAYDMIKRLQEDNEQLRKELEDIKFMLNNK</sequence>
<dbReference type="InterPro" id="IPR005594">
    <property type="entry name" value="YadA_C"/>
</dbReference>
<dbReference type="SUPFAM" id="SSF54523">
    <property type="entry name" value="Pili subunits"/>
    <property type="match status" value="1"/>
</dbReference>
<evidence type="ECO:0000256" key="5">
    <source>
        <dbReference type="ARBA" id="ARBA00022692"/>
    </source>
</evidence>